<evidence type="ECO:0000313" key="2">
    <source>
        <dbReference type="EMBL" id="ORY82547.1"/>
    </source>
</evidence>
<dbReference type="RefSeq" id="XP_040725418.1">
    <property type="nucleotide sequence ID" value="XM_040870521.1"/>
</dbReference>
<proteinExistence type="predicted"/>
<organism evidence="2 3">
    <name type="scientific">Protomyces lactucae-debilis</name>
    <dbReference type="NCBI Taxonomy" id="2754530"/>
    <lineage>
        <taxon>Eukaryota</taxon>
        <taxon>Fungi</taxon>
        <taxon>Dikarya</taxon>
        <taxon>Ascomycota</taxon>
        <taxon>Taphrinomycotina</taxon>
        <taxon>Taphrinomycetes</taxon>
        <taxon>Taphrinales</taxon>
        <taxon>Protomycetaceae</taxon>
        <taxon>Protomyces</taxon>
    </lineage>
</organism>
<feature type="chain" id="PRO_5012847454" description="Hydrophobic surface binding protein A-domain-containing protein" evidence="1">
    <location>
        <begin position="18"/>
        <end position="125"/>
    </location>
</feature>
<dbReference type="GeneID" id="63787120"/>
<evidence type="ECO:0000256" key="1">
    <source>
        <dbReference type="SAM" id="SignalP"/>
    </source>
</evidence>
<dbReference type="AlphaFoldDB" id="A0A1Y2FG01"/>
<evidence type="ECO:0008006" key="4">
    <source>
        <dbReference type="Google" id="ProtNLM"/>
    </source>
</evidence>
<sequence length="125" mass="13174">MQLALFSIAALIASGSALTLAVEKYAASTTDIGSILKTMDQTKLNIPPAARAVMKKMPEKPSEVTVGDKAAIDACIASGDSFAQLACNAQKDQLTVLLQKVRVSNDNMSNFVDAAKKMGAKVEKE</sequence>
<comment type="caution">
    <text evidence="2">The sequence shown here is derived from an EMBL/GenBank/DDBJ whole genome shotgun (WGS) entry which is preliminary data.</text>
</comment>
<gene>
    <name evidence="2" type="ORF">BCR37DRAFT_387246</name>
</gene>
<reference evidence="2 3" key="1">
    <citation type="submission" date="2016-07" db="EMBL/GenBank/DDBJ databases">
        <title>Pervasive Adenine N6-methylation of Active Genes in Fungi.</title>
        <authorList>
            <consortium name="DOE Joint Genome Institute"/>
            <person name="Mondo S.J."/>
            <person name="Dannebaum R.O."/>
            <person name="Kuo R.C."/>
            <person name="Labutti K."/>
            <person name="Haridas S."/>
            <person name="Kuo A."/>
            <person name="Salamov A."/>
            <person name="Ahrendt S.R."/>
            <person name="Lipzen A."/>
            <person name="Sullivan W."/>
            <person name="Andreopoulos W.B."/>
            <person name="Clum A."/>
            <person name="Lindquist E."/>
            <person name="Daum C."/>
            <person name="Ramamoorthy G.K."/>
            <person name="Gryganskyi A."/>
            <person name="Culley D."/>
            <person name="Magnuson J.K."/>
            <person name="James T.Y."/>
            <person name="O'Malley M.A."/>
            <person name="Stajich J.E."/>
            <person name="Spatafora J.W."/>
            <person name="Visel A."/>
            <person name="Grigoriev I.V."/>
        </authorList>
    </citation>
    <scope>NUCLEOTIDE SEQUENCE [LARGE SCALE GENOMIC DNA]</scope>
    <source>
        <strain evidence="2 3">12-1054</strain>
    </source>
</reference>
<accession>A0A1Y2FG01</accession>
<feature type="signal peptide" evidence="1">
    <location>
        <begin position="1"/>
        <end position="17"/>
    </location>
</feature>
<dbReference type="OrthoDB" id="10516271at2759"/>
<name>A0A1Y2FG01_PROLT</name>
<keyword evidence="3" id="KW-1185">Reference proteome</keyword>
<dbReference type="Proteomes" id="UP000193685">
    <property type="component" value="Unassembled WGS sequence"/>
</dbReference>
<evidence type="ECO:0000313" key="3">
    <source>
        <dbReference type="Proteomes" id="UP000193685"/>
    </source>
</evidence>
<protein>
    <recommendedName>
        <fullName evidence="4">Hydrophobic surface binding protein A-domain-containing protein</fullName>
    </recommendedName>
</protein>
<keyword evidence="1" id="KW-0732">Signal</keyword>
<dbReference type="EMBL" id="MCFI01000009">
    <property type="protein sequence ID" value="ORY82547.1"/>
    <property type="molecule type" value="Genomic_DNA"/>
</dbReference>